<feature type="compositionally biased region" description="Low complexity" evidence="13">
    <location>
        <begin position="29"/>
        <end position="51"/>
    </location>
</feature>
<dbReference type="InterPro" id="IPR013137">
    <property type="entry name" value="Znf_TFIIB"/>
</dbReference>
<name>A0A6G1G4K8_9PEZI</name>
<dbReference type="SUPFAM" id="SSF47954">
    <property type="entry name" value="Cyclin-like"/>
    <property type="match status" value="2"/>
</dbReference>
<keyword evidence="8" id="KW-0010">Activator</keyword>
<dbReference type="Gene3D" id="1.10.472.170">
    <property type="match status" value="1"/>
</dbReference>
<dbReference type="PANTHER" id="PTHR11618">
    <property type="entry name" value="TRANSCRIPTION INITIATION FACTOR IIB-RELATED"/>
    <property type="match status" value="1"/>
</dbReference>
<dbReference type="PROSITE" id="PS00782">
    <property type="entry name" value="TFIIB"/>
    <property type="match status" value="1"/>
</dbReference>
<evidence type="ECO:0000259" key="14">
    <source>
        <dbReference type="PROSITE" id="PS51134"/>
    </source>
</evidence>
<evidence type="ECO:0000256" key="13">
    <source>
        <dbReference type="SAM" id="MobiDB-lite"/>
    </source>
</evidence>
<keyword evidence="3" id="KW-0479">Metal-binding</keyword>
<evidence type="ECO:0000256" key="8">
    <source>
        <dbReference type="ARBA" id="ARBA00023159"/>
    </source>
</evidence>
<dbReference type="Pfam" id="PF07741">
    <property type="entry name" value="BRF1"/>
    <property type="match status" value="1"/>
</dbReference>
<dbReference type="GO" id="GO:0097550">
    <property type="term" value="C:transcription preinitiation complex"/>
    <property type="evidence" value="ECO:0007669"/>
    <property type="project" value="TreeGrafter"/>
</dbReference>
<dbReference type="PROSITE" id="PS51134">
    <property type="entry name" value="ZF_TFIIB"/>
    <property type="match status" value="1"/>
</dbReference>
<dbReference type="PANTHER" id="PTHR11618:SF4">
    <property type="entry name" value="TRANSCRIPTION FACTOR IIIB 90 KDA SUBUNIT"/>
    <property type="match status" value="1"/>
</dbReference>
<evidence type="ECO:0000313" key="16">
    <source>
        <dbReference type="Proteomes" id="UP000504638"/>
    </source>
</evidence>
<dbReference type="RefSeq" id="XP_033534638.1">
    <property type="nucleotide sequence ID" value="XM_033679397.1"/>
</dbReference>
<reference evidence="17" key="2">
    <citation type="submission" date="2020-04" db="EMBL/GenBank/DDBJ databases">
        <authorList>
            <consortium name="NCBI Genome Project"/>
        </authorList>
    </citation>
    <scope>NUCLEOTIDE SEQUENCE</scope>
    <source>
        <strain evidence="17">CBS 781.70</strain>
    </source>
</reference>
<dbReference type="InterPro" id="IPR013763">
    <property type="entry name" value="Cyclin-like_dom"/>
</dbReference>
<reference evidence="17" key="3">
    <citation type="submission" date="2025-04" db="UniProtKB">
        <authorList>
            <consortium name="RefSeq"/>
        </authorList>
    </citation>
    <scope>IDENTIFICATION</scope>
    <source>
        <strain evidence="17">CBS 781.70</strain>
    </source>
</reference>
<evidence type="ECO:0000256" key="11">
    <source>
        <dbReference type="ARBA" id="ARBA00031009"/>
    </source>
</evidence>
<gene>
    <name evidence="15 17" type="ORF">P152DRAFT_458177</name>
</gene>
<dbReference type="GO" id="GO:0070897">
    <property type="term" value="P:transcription preinitiation complex assembly"/>
    <property type="evidence" value="ECO:0007669"/>
    <property type="project" value="InterPro"/>
</dbReference>
<evidence type="ECO:0000256" key="12">
    <source>
        <dbReference type="PROSITE-ProRule" id="PRU00469"/>
    </source>
</evidence>
<keyword evidence="4" id="KW-0677">Repeat</keyword>
<feature type="compositionally biased region" description="Basic residues" evidence="13">
    <location>
        <begin position="443"/>
        <end position="457"/>
    </location>
</feature>
<dbReference type="GeneID" id="54419967"/>
<keyword evidence="10" id="KW-0539">Nucleus</keyword>
<evidence type="ECO:0000256" key="6">
    <source>
        <dbReference type="ARBA" id="ARBA00022833"/>
    </source>
</evidence>
<dbReference type="GO" id="GO:0000995">
    <property type="term" value="F:RNA polymerase III general transcription initiation factor activity"/>
    <property type="evidence" value="ECO:0007669"/>
    <property type="project" value="TreeGrafter"/>
</dbReference>
<evidence type="ECO:0000256" key="10">
    <source>
        <dbReference type="ARBA" id="ARBA00023242"/>
    </source>
</evidence>
<sequence length="827" mass="91297">MSTDAAQPQPRRIPRFPSIKNARPRQHRSSAASAPHGSPSRDPTPPSTRGTLLPTPGASRDDAAYNQAPPPKKPNNSGHPATSQPCPECGEREVIEHDGEIVCTMCGTKIADANIVADVMFGETSTGAAVVQGGFVGESQRYAKTMGTAFRKVGGGTDSREQSMRIGRDEITRLAAALNLHAQVESAVGIYSLAHTNGFIQGRRTSLVAAVCLYAVCRRDNKHDFMMLEFAEKLKINVYVIGDTYKALVKKLYLFDYENGSSNDKKEFSPILNLVPLIEKFAGRLEFKDSYFQVVSDASLILSRFKQDWMVTGRTPAGLIGACIILAARMNNFRRTVREVVYVVKSSDATILSRLLEFQNTVSSKLNVDQFRQYADKLKIQHNPPAIQKSKEKSERLEKLKRKRQGEVDQDEVQQTIEAAEMLTQSSSSSSSSSSSTAAQKAVKAKPGRPKGSKTKRTKESEPSRKKRKLDKDGFLIPPLPTPASSMSVSRSATAESAHDAASQTEDDMDRAPTPMSLASDLSMTVEEAFAVASVMTNEAAGPKLPGRKKRKRSDEDRVNIIINDEDLIDENDTLERDIEEYIPELFKFSEDLITSAATRAKVQAEHLRGTSSVLDSTEIGEDEFEDDPEVANCLLSEPEIRVKERVWVTHNKEWMLAQAKKMIQKELEEREMAENGGKRLVKRRRKMGRMGDGSVLEGGKPVTNATEASARMLAKHSKNFLSKHVHWDKLMSIYGGDEEARAPSVTSGAPSVAAGEAGEPGQAAVGIGRHPDEEILEEFASDEEDEEEDRRPAAKGDDEEEEVEESGEEEDMGEEDEEVYDDEEFY</sequence>
<evidence type="ECO:0000256" key="4">
    <source>
        <dbReference type="ARBA" id="ARBA00022737"/>
    </source>
</evidence>
<dbReference type="InterPro" id="IPR011665">
    <property type="entry name" value="BRF1_TBP-bd_dom"/>
</dbReference>
<proteinExistence type="inferred from homology"/>
<evidence type="ECO:0000313" key="15">
    <source>
        <dbReference type="EMBL" id="KAF1813007.1"/>
    </source>
</evidence>
<dbReference type="GO" id="GO:0017025">
    <property type="term" value="F:TBP-class protein binding"/>
    <property type="evidence" value="ECO:0007669"/>
    <property type="project" value="InterPro"/>
</dbReference>
<feature type="compositionally biased region" description="Low complexity" evidence="13">
    <location>
        <begin position="426"/>
        <end position="436"/>
    </location>
</feature>
<dbReference type="GO" id="GO:0001006">
    <property type="term" value="F:RNA polymerase III type 3 promoter sequence-specific DNA binding"/>
    <property type="evidence" value="ECO:0007669"/>
    <property type="project" value="TreeGrafter"/>
</dbReference>
<dbReference type="GO" id="GO:0000126">
    <property type="term" value="C:transcription factor TFIIIB complex"/>
    <property type="evidence" value="ECO:0007669"/>
    <property type="project" value="TreeGrafter"/>
</dbReference>
<feature type="region of interest" description="Disordered" evidence="13">
    <location>
        <begin position="741"/>
        <end position="827"/>
    </location>
</feature>
<keyword evidence="7" id="KW-0805">Transcription regulation</keyword>
<evidence type="ECO:0000256" key="7">
    <source>
        <dbReference type="ARBA" id="ARBA00023015"/>
    </source>
</evidence>
<dbReference type="SUPFAM" id="SSF57783">
    <property type="entry name" value="Zinc beta-ribbon"/>
    <property type="match status" value="1"/>
</dbReference>
<reference evidence="15 17" key="1">
    <citation type="submission" date="2020-01" db="EMBL/GenBank/DDBJ databases">
        <authorList>
            <consortium name="DOE Joint Genome Institute"/>
            <person name="Haridas S."/>
            <person name="Albert R."/>
            <person name="Binder M."/>
            <person name="Bloem J."/>
            <person name="Labutti K."/>
            <person name="Salamov A."/>
            <person name="Andreopoulos B."/>
            <person name="Baker S.E."/>
            <person name="Barry K."/>
            <person name="Bills G."/>
            <person name="Bluhm B.H."/>
            <person name="Cannon C."/>
            <person name="Castanera R."/>
            <person name="Culley D.E."/>
            <person name="Daum C."/>
            <person name="Ezra D."/>
            <person name="Gonzalez J.B."/>
            <person name="Henrissat B."/>
            <person name="Kuo A."/>
            <person name="Liang C."/>
            <person name="Lipzen A."/>
            <person name="Lutzoni F."/>
            <person name="Magnuson J."/>
            <person name="Mondo S."/>
            <person name="Nolan M."/>
            <person name="Ohm R."/>
            <person name="Pangilinan J."/>
            <person name="Park H.-J."/>
            <person name="Ramirez L."/>
            <person name="Alfaro M."/>
            <person name="Sun H."/>
            <person name="Tritt A."/>
            <person name="Yoshinaga Y."/>
            <person name="Zwiers L.-H."/>
            <person name="Turgeon B.G."/>
            <person name="Goodwin S.B."/>
            <person name="Spatafora J.W."/>
            <person name="Crous P.W."/>
            <person name="Grigoriev I.V."/>
        </authorList>
    </citation>
    <scope>NUCLEOTIDE SEQUENCE</scope>
    <source>
        <strain evidence="15 17">CBS 781.70</strain>
    </source>
</reference>
<keyword evidence="6" id="KW-0862">Zinc</keyword>
<dbReference type="InterPro" id="IPR023486">
    <property type="entry name" value="TFIIB_CS"/>
</dbReference>
<evidence type="ECO:0000256" key="5">
    <source>
        <dbReference type="ARBA" id="ARBA00022771"/>
    </source>
</evidence>
<evidence type="ECO:0000256" key="9">
    <source>
        <dbReference type="ARBA" id="ARBA00023163"/>
    </source>
</evidence>
<keyword evidence="16" id="KW-1185">Reference proteome</keyword>
<organism evidence="15">
    <name type="scientific">Eremomyces bilateralis CBS 781.70</name>
    <dbReference type="NCBI Taxonomy" id="1392243"/>
    <lineage>
        <taxon>Eukaryota</taxon>
        <taxon>Fungi</taxon>
        <taxon>Dikarya</taxon>
        <taxon>Ascomycota</taxon>
        <taxon>Pezizomycotina</taxon>
        <taxon>Dothideomycetes</taxon>
        <taxon>Dothideomycetes incertae sedis</taxon>
        <taxon>Eremomycetales</taxon>
        <taxon>Eremomycetaceae</taxon>
        <taxon>Eremomyces</taxon>
    </lineage>
</organism>
<dbReference type="FunFam" id="1.10.472.10:FF:000002">
    <property type="entry name" value="Transcription factor IIIB 90 kDa subunit"/>
    <property type="match status" value="1"/>
</dbReference>
<dbReference type="InterPro" id="IPR013150">
    <property type="entry name" value="TFIIB_cyclin"/>
</dbReference>
<feature type="compositionally biased region" description="Low complexity" evidence="13">
    <location>
        <begin position="753"/>
        <end position="767"/>
    </location>
</feature>
<feature type="region of interest" description="Disordered" evidence="13">
    <location>
        <begin position="379"/>
        <end position="516"/>
    </location>
</feature>
<feature type="region of interest" description="Disordered" evidence="13">
    <location>
        <begin position="1"/>
        <end position="87"/>
    </location>
</feature>
<feature type="domain" description="TFIIB-type" evidence="14">
    <location>
        <begin position="82"/>
        <end position="111"/>
    </location>
</feature>
<keyword evidence="5 12" id="KW-0863">Zinc-finger</keyword>
<evidence type="ECO:0000313" key="17">
    <source>
        <dbReference type="RefSeq" id="XP_033534638.1"/>
    </source>
</evidence>
<evidence type="ECO:0000256" key="1">
    <source>
        <dbReference type="ARBA" id="ARBA00004123"/>
    </source>
</evidence>
<dbReference type="SMART" id="SM00385">
    <property type="entry name" value="CYCLIN"/>
    <property type="match status" value="2"/>
</dbReference>
<dbReference type="InterPro" id="IPR036915">
    <property type="entry name" value="Cyclin-like_sf"/>
</dbReference>
<dbReference type="GO" id="GO:0008270">
    <property type="term" value="F:zinc ion binding"/>
    <property type="evidence" value="ECO:0007669"/>
    <property type="project" value="UniProtKB-KW"/>
</dbReference>
<dbReference type="GO" id="GO:0005634">
    <property type="term" value="C:nucleus"/>
    <property type="evidence" value="ECO:0007669"/>
    <property type="project" value="UniProtKB-SubCell"/>
</dbReference>
<feature type="compositionally biased region" description="Polar residues" evidence="13">
    <location>
        <begin position="483"/>
        <end position="495"/>
    </location>
</feature>
<keyword evidence="9" id="KW-0804">Transcription</keyword>
<accession>A0A6G1G4K8</accession>
<evidence type="ECO:0000256" key="3">
    <source>
        <dbReference type="ARBA" id="ARBA00022723"/>
    </source>
</evidence>
<dbReference type="PRINTS" id="PR00685">
    <property type="entry name" value="TIFACTORIIB"/>
</dbReference>
<feature type="compositionally biased region" description="Acidic residues" evidence="13">
    <location>
        <begin position="775"/>
        <end position="789"/>
    </location>
</feature>
<dbReference type="AlphaFoldDB" id="A0A6G1G4K8"/>
<dbReference type="Gene3D" id="1.20.5.650">
    <property type="entry name" value="Single helix bin"/>
    <property type="match status" value="1"/>
</dbReference>
<evidence type="ECO:0000256" key="2">
    <source>
        <dbReference type="ARBA" id="ARBA00010857"/>
    </source>
</evidence>
<dbReference type="Proteomes" id="UP000504638">
    <property type="component" value="Unplaced"/>
</dbReference>
<feature type="compositionally biased region" description="Acidic residues" evidence="13">
    <location>
        <begin position="798"/>
        <end position="827"/>
    </location>
</feature>
<dbReference type="Pfam" id="PF00382">
    <property type="entry name" value="TFIIB"/>
    <property type="match status" value="2"/>
</dbReference>
<feature type="compositionally biased region" description="Basic and acidic residues" evidence="13">
    <location>
        <begin position="389"/>
        <end position="398"/>
    </location>
</feature>
<protein>
    <recommendedName>
        <fullName evidence="11">B-related factor 1</fullName>
    </recommendedName>
</protein>
<dbReference type="Gene3D" id="1.10.472.10">
    <property type="entry name" value="Cyclin-like"/>
    <property type="match status" value="1"/>
</dbReference>
<comment type="subcellular location">
    <subcellularLocation>
        <location evidence="1">Nucleus</location>
    </subcellularLocation>
</comment>
<comment type="similarity">
    <text evidence="2">Belongs to the TFIIB family.</text>
</comment>
<feature type="compositionally biased region" description="Basic and acidic residues" evidence="13">
    <location>
        <begin position="458"/>
        <end position="474"/>
    </location>
</feature>
<feature type="compositionally biased region" description="Polar residues" evidence="13">
    <location>
        <begin position="74"/>
        <end position="85"/>
    </location>
</feature>
<dbReference type="EMBL" id="ML975156">
    <property type="protein sequence ID" value="KAF1813007.1"/>
    <property type="molecule type" value="Genomic_DNA"/>
</dbReference>
<dbReference type="InterPro" id="IPR000812">
    <property type="entry name" value="TFIIB"/>
</dbReference>
<dbReference type="OrthoDB" id="511529at2759"/>